<accession>A0A820FR76</accession>
<dbReference type="AlphaFoldDB" id="A0A820FR76"/>
<reference evidence="1" key="1">
    <citation type="submission" date="2021-02" db="EMBL/GenBank/DDBJ databases">
        <authorList>
            <person name="Nowell W R."/>
        </authorList>
    </citation>
    <scope>NUCLEOTIDE SEQUENCE</scope>
</reference>
<sequence>MMYKIVLRKNARLNVIRREQYQSRMKNDKGDLLASEPKD</sequence>
<dbReference type="Proteomes" id="UP000663844">
    <property type="component" value="Unassembled WGS sequence"/>
</dbReference>
<evidence type="ECO:0000313" key="1">
    <source>
        <dbReference type="EMBL" id="CAF4267106.1"/>
    </source>
</evidence>
<protein>
    <submittedName>
        <fullName evidence="1">Uncharacterized protein</fullName>
    </submittedName>
</protein>
<name>A0A820FR76_9BILA</name>
<dbReference type="EMBL" id="CAJOAZ010013440">
    <property type="protein sequence ID" value="CAF4267106.1"/>
    <property type="molecule type" value="Genomic_DNA"/>
</dbReference>
<evidence type="ECO:0000313" key="2">
    <source>
        <dbReference type="Proteomes" id="UP000663844"/>
    </source>
</evidence>
<organism evidence="1 2">
    <name type="scientific">Adineta steineri</name>
    <dbReference type="NCBI Taxonomy" id="433720"/>
    <lineage>
        <taxon>Eukaryota</taxon>
        <taxon>Metazoa</taxon>
        <taxon>Spiralia</taxon>
        <taxon>Gnathifera</taxon>
        <taxon>Rotifera</taxon>
        <taxon>Eurotatoria</taxon>
        <taxon>Bdelloidea</taxon>
        <taxon>Adinetida</taxon>
        <taxon>Adinetidae</taxon>
        <taxon>Adineta</taxon>
    </lineage>
</organism>
<feature type="non-terminal residue" evidence="1">
    <location>
        <position position="39"/>
    </location>
</feature>
<proteinExistence type="predicted"/>
<comment type="caution">
    <text evidence="1">The sequence shown here is derived from an EMBL/GenBank/DDBJ whole genome shotgun (WGS) entry which is preliminary data.</text>
</comment>
<gene>
    <name evidence="1" type="ORF">OXD698_LOCUS44304</name>
</gene>